<proteinExistence type="predicted"/>
<keyword evidence="12" id="KW-1185">Reference proteome</keyword>
<evidence type="ECO:0000256" key="7">
    <source>
        <dbReference type="ARBA" id="ARBA00022989"/>
    </source>
</evidence>
<evidence type="ECO:0000313" key="11">
    <source>
        <dbReference type="EMBL" id="MFC7321618.1"/>
    </source>
</evidence>
<dbReference type="InterPro" id="IPR003445">
    <property type="entry name" value="Cat_transpt"/>
</dbReference>
<keyword evidence="3" id="KW-1003">Cell membrane</keyword>
<sequence>MKKRFVHLSPPQSLILVFAVAIFFGTLFLLLPVATEEDISFIDALFTATSAMTVTGLVVVDTGSVYTTFGESIIMVLIQVGGLGIMTFAVLIYMVLGKKIGIKERLLIKQAMNQTSIGGLIFLIKRLLIFSLSVELIAIVFLSLRWVPEMGWRDGIYTSVFHAVSAFNNAGFSIWSDSLSGYVTDPVVNIVISFLFIIGGIGFTVVFDLWNKKQFQHLSLHTKIMLVGTFSINVFSLIIIFVLEYNNPDTLADMSSSGKWLASYFQAVTPRTAGFNSIDIGQMEESSLFYIITLMFIGGGSASTAGGVKLSTALIILLATFAVFKEKDNVVLYHRSIRPFLVMRALALTIGSIGVIIVSVFVLNLTEDASFLTILFECVSAFGTVGLSMGLTGDLTLIGKVVLIMTMLIGKLGPLTFAFAFAKSTPDPVKYPHEDVMTG</sequence>
<dbReference type="EMBL" id="JBHTBY010000010">
    <property type="protein sequence ID" value="MFC7321618.1"/>
    <property type="molecule type" value="Genomic_DNA"/>
</dbReference>
<feature type="transmembrane region" description="Helical" evidence="10">
    <location>
        <begin position="12"/>
        <end position="34"/>
    </location>
</feature>
<feature type="transmembrane region" description="Helical" evidence="10">
    <location>
        <begin position="41"/>
        <end position="60"/>
    </location>
</feature>
<keyword evidence="6" id="KW-0630">Potassium</keyword>
<feature type="transmembrane region" description="Helical" evidence="10">
    <location>
        <begin position="369"/>
        <end position="389"/>
    </location>
</feature>
<keyword evidence="8" id="KW-0406">Ion transport</keyword>
<keyword evidence="9 10" id="KW-0472">Membrane</keyword>
<feature type="transmembrane region" description="Helical" evidence="10">
    <location>
        <begin position="187"/>
        <end position="210"/>
    </location>
</feature>
<dbReference type="RefSeq" id="WP_289216918.1">
    <property type="nucleotide sequence ID" value="NZ_JAPVRC010000009.1"/>
</dbReference>
<organism evidence="11 12">
    <name type="scientific">Halobacillus campisalis</name>
    <dbReference type="NCBI Taxonomy" id="435909"/>
    <lineage>
        <taxon>Bacteria</taxon>
        <taxon>Bacillati</taxon>
        <taxon>Bacillota</taxon>
        <taxon>Bacilli</taxon>
        <taxon>Bacillales</taxon>
        <taxon>Bacillaceae</taxon>
        <taxon>Halobacillus</taxon>
    </lineage>
</organism>
<evidence type="ECO:0000256" key="8">
    <source>
        <dbReference type="ARBA" id="ARBA00023065"/>
    </source>
</evidence>
<keyword evidence="5 10" id="KW-0812">Transmembrane</keyword>
<evidence type="ECO:0000256" key="1">
    <source>
        <dbReference type="ARBA" id="ARBA00004651"/>
    </source>
</evidence>
<reference evidence="12" key="1">
    <citation type="journal article" date="2019" name="Int. J. Syst. Evol. Microbiol.">
        <title>The Global Catalogue of Microorganisms (GCM) 10K type strain sequencing project: providing services to taxonomists for standard genome sequencing and annotation.</title>
        <authorList>
            <consortium name="The Broad Institute Genomics Platform"/>
            <consortium name="The Broad Institute Genome Sequencing Center for Infectious Disease"/>
            <person name="Wu L."/>
            <person name="Ma J."/>
        </authorList>
    </citation>
    <scope>NUCLEOTIDE SEQUENCE [LARGE SCALE GENOMIC DNA]</scope>
    <source>
        <strain evidence="12">CCUG 73951</strain>
    </source>
</reference>
<dbReference type="NCBIfam" id="TIGR00933">
    <property type="entry name" value="2a38"/>
    <property type="match status" value="1"/>
</dbReference>
<evidence type="ECO:0000256" key="2">
    <source>
        <dbReference type="ARBA" id="ARBA00022448"/>
    </source>
</evidence>
<keyword evidence="2" id="KW-0813">Transport</keyword>
<keyword evidence="4" id="KW-0633">Potassium transport</keyword>
<dbReference type="PANTHER" id="PTHR32024:SF1">
    <property type="entry name" value="KTR SYSTEM POTASSIUM UPTAKE PROTEIN B"/>
    <property type="match status" value="1"/>
</dbReference>
<feature type="transmembrane region" description="Helical" evidence="10">
    <location>
        <begin position="222"/>
        <end position="243"/>
    </location>
</feature>
<accession>A0ABW2K685</accession>
<comment type="subcellular location">
    <subcellularLocation>
        <location evidence="1">Cell membrane</location>
        <topology evidence="1">Multi-pass membrane protein</topology>
    </subcellularLocation>
</comment>
<evidence type="ECO:0000256" key="9">
    <source>
        <dbReference type="ARBA" id="ARBA00023136"/>
    </source>
</evidence>
<evidence type="ECO:0000256" key="4">
    <source>
        <dbReference type="ARBA" id="ARBA00022538"/>
    </source>
</evidence>
<gene>
    <name evidence="11" type="ORF">ACFQMN_12100</name>
</gene>
<comment type="caution">
    <text evidence="11">The sequence shown here is derived from an EMBL/GenBank/DDBJ whole genome shotgun (WGS) entry which is preliminary data.</text>
</comment>
<feature type="transmembrane region" description="Helical" evidence="10">
    <location>
        <begin position="291"/>
        <end position="324"/>
    </location>
</feature>
<dbReference type="Proteomes" id="UP001596494">
    <property type="component" value="Unassembled WGS sequence"/>
</dbReference>
<protein>
    <submittedName>
        <fullName evidence="11">TrkH family potassium uptake protein</fullName>
    </submittedName>
</protein>
<feature type="transmembrane region" description="Helical" evidence="10">
    <location>
        <begin position="72"/>
        <end position="96"/>
    </location>
</feature>
<feature type="transmembrane region" description="Helical" evidence="10">
    <location>
        <begin position="345"/>
        <end position="363"/>
    </location>
</feature>
<evidence type="ECO:0000256" key="10">
    <source>
        <dbReference type="SAM" id="Phobius"/>
    </source>
</evidence>
<dbReference type="Pfam" id="PF02386">
    <property type="entry name" value="TrkH"/>
    <property type="match status" value="1"/>
</dbReference>
<evidence type="ECO:0000256" key="5">
    <source>
        <dbReference type="ARBA" id="ARBA00022692"/>
    </source>
</evidence>
<name>A0ABW2K685_9BACI</name>
<evidence type="ECO:0000256" key="6">
    <source>
        <dbReference type="ARBA" id="ARBA00022958"/>
    </source>
</evidence>
<keyword evidence="7 10" id="KW-1133">Transmembrane helix</keyword>
<feature type="transmembrane region" description="Helical" evidence="10">
    <location>
        <begin position="401"/>
        <end position="422"/>
    </location>
</feature>
<dbReference type="PANTHER" id="PTHR32024">
    <property type="entry name" value="TRK SYSTEM POTASSIUM UPTAKE PROTEIN TRKG-RELATED"/>
    <property type="match status" value="1"/>
</dbReference>
<evidence type="ECO:0000313" key="12">
    <source>
        <dbReference type="Proteomes" id="UP001596494"/>
    </source>
</evidence>
<feature type="transmembrane region" description="Helical" evidence="10">
    <location>
        <begin position="117"/>
        <end position="144"/>
    </location>
</feature>
<evidence type="ECO:0000256" key="3">
    <source>
        <dbReference type="ARBA" id="ARBA00022475"/>
    </source>
</evidence>
<dbReference type="InterPro" id="IPR004772">
    <property type="entry name" value="TrkH"/>
</dbReference>